<dbReference type="HOGENOM" id="CLU_801108_0_0_10"/>
<keyword evidence="2" id="KW-1185">Reference proteome</keyword>
<organism evidence="1 2">
    <name type="scientific">Fibrella aestuarina BUZ 2</name>
    <dbReference type="NCBI Taxonomy" id="1166018"/>
    <lineage>
        <taxon>Bacteria</taxon>
        <taxon>Pseudomonadati</taxon>
        <taxon>Bacteroidota</taxon>
        <taxon>Cytophagia</taxon>
        <taxon>Cytophagales</taxon>
        <taxon>Spirosomataceae</taxon>
        <taxon>Fibrella</taxon>
    </lineage>
</organism>
<reference evidence="1 2" key="1">
    <citation type="journal article" date="2012" name="J. Bacteriol.">
        <title>Genome Sequence of Fibrella aestuarina BUZ 2T, a Filamentous Marine Bacterium.</title>
        <authorList>
            <person name="Filippini M."/>
            <person name="Qi W."/>
            <person name="Blom J."/>
            <person name="Goesmann A."/>
            <person name="Smits T.H."/>
            <person name="Bagheri H.C."/>
        </authorList>
    </citation>
    <scope>NUCLEOTIDE SEQUENCE [LARGE SCALE GENOMIC DNA]</scope>
    <source>
        <strain evidence="2">BUZ 2T</strain>
    </source>
</reference>
<dbReference type="KEGG" id="fae:FAES_3374"/>
<protein>
    <submittedName>
        <fullName evidence="1">Uncharacterized protein</fullName>
    </submittedName>
</protein>
<evidence type="ECO:0000313" key="2">
    <source>
        <dbReference type="Proteomes" id="UP000011058"/>
    </source>
</evidence>
<gene>
    <name evidence="1" type="ORF">FAES_3374</name>
</gene>
<dbReference type="eggNOG" id="ENOG5033S33">
    <property type="taxonomic scope" value="Bacteria"/>
</dbReference>
<evidence type="ECO:0000313" key="1">
    <source>
        <dbReference type="EMBL" id="CCH01382.1"/>
    </source>
</evidence>
<proteinExistence type="predicted"/>
<dbReference type="AlphaFoldDB" id="I0KB79"/>
<sequence>MDNQQFRPTLLDVPVSFFEYDNQRNSFANVPSQQTTLRRMNSTGYYRPLIEQIRAEADPNKQGELKKQLPAITPVSLLYHRRAKTTFSEKIKQQWPLLTGDIDQKDNPGINMAELKTHLARLPYVVLCAYSVRGGLWFVVRLPDHQTPETLAAHFRYLKRLFNERFGIALDTSKGGNPTDLRFVSHDAAPFVNEAATVMNGAYTPQPPTPRTVSYSRFSDQSKGQLLTKIVRCAENSGPGTHHQALLKAATLAGGYIAAGRLDEQTAVLALETVASEWRDLSQNQRAIKDGIIHGQTMPLYADEGYQRTDQPPAVKPTPLIVRTLAEWAANPGSILRPYEDQIERL</sequence>
<name>I0KB79_9BACT</name>
<dbReference type="PATRIC" id="fig|1166018.3.peg.5149"/>
<dbReference type="EMBL" id="HE796683">
    <property type="protein sequence ID" value="CCH01382.1"/>
    <property type="molecule type" value="Genomic_DNA"/>
</dbReference>
<accession>I0KB79</accession>
<dbReference type="Proteomes" id="UP000011058">
    <property type="component" value="Chromosome"/>
</dbReference>
<dbReference type="RefSeq" id="WP_015332481.1">
    <property type="nucleotide sequence ID" value="NC_020054.1"/>
</dbReference>
<dbReference type="STRING" id="1166018.FAES_3374"/>
<dbReference type="OrthoDB" id="938102at2"/>